<dbReference type="RefSeq" id="WP_219876772.1">
    <property type="nucleotide sequence ID" value="NZ_JAHYXK010000004.1"/>
</dbReference>
<evidence type="ECO:0000256" key="1">
    <source>
        <dbReference type="SAM" id="SignalP"/>
    </source>
</evidence>
<feature type="domain" description="CHRD" evidence="2">
    <location>
        <begin position="759"/>
        <end position="870"/>
    </location>
</feature>
<dbReference type="Proteomes" id="UP000813018">
    <property type="component" value="Unassembled WGS sequence"/>
</dbReference>
<evidence type="ECO:0000313" key="3">
    <source>
        <dbReference type="EMBL" id="MBW7466898.1"/>
    </source>
</evidence>
<organism evidence="3 4">
    <name type="scientific">Pontibacter aydingkolensis</name>
    <dbReference type="NCBI Taxonomy" id="1911536"/>
    <lineage>
        <taxon>Bacteria</taxon>
        <taxon>Pseudomonadati</taxon>
        <taxon>Bacteroidota</taxon>
        <taxon>Cytophagia</taxon>
        <taxon>Cytophagales</taxon>
        <taxon>Hymenobacteraceae</taxon>
        <taxon>Pontibacter</taxon>
    </lineage>
</organism>
<evidence type="ECO:0000313" key="4">
    <source>
        <dbReference type="Proteomes" id="UP000813018"/>
    </source>
</evidence>
<dbReference type="Gene3D" id="2.120.10.30">
    <property type="entry name" value="TolB, C-terminal domain"/>
    <property type="match status" value="1"/>
</dbReference>
<dbReference type="PANTHER" id="PTHR40446">
    <property type="entry name" value="N-ACETYLGLUCOSAMINE-1-PHOSPHODIESTER ALPHA-N-ACETYLGLUCOSAMINIDASE"/>
    <property type="match status" value="1"/>
</dbReference>
<dbReference type="InterPro" id="IPR029052">
    <property type="entry name" value="Metallo-depent_PP-like"/>
</dbReference>
<dbReference type="Pfam" id="PF09992">
    <property type="entry name" value="NAGPA"/>
    <property type="match status" value="1"/>
</dbReference>
<gene>
    <name evidence="3" type="ORF">K0O23_07445</name>
</gene>
<dbReference type="GO" id="GO:0016798">
    <property type="term" value="F:hydrolase activity, acting on glycosyl bonds"/>
    <property type="evidence" value="ECO:0007669"/>
    <property type="project" value="UniProtKB-KW"/>
</dbReference>
<keyword evidence="3" id="KW-0326">Glycosidase</keyword>
<keyword evidence="1" id="KW-0732">Signal</keyword>
<dbReference type="InterPro" id="IPR018711">
    <property type="entry name" value="NAGPA"/>
</dbReference>
<accession>A0ABS7CST9</accession>
<dbReference type="Pfam" id="PF00149">
    <property type="entry name" value="Metallophos"/>
    <property type="match status" value="1"/>
</dbReference>
<dbReference type="Pfam" id="PF07452">
    <property type="entry name" value="CHRD"/>
    <property type="match status" value="1"/>
</dbReference>
<evidence type="ECO:0000259" key="2">
    <source>
        <dbReference type="SMART" id="SM00754"/>
    </source>
</evidence>
<dbReference type="Pfam" id="PF25275">
    <property type="entry name" value="Golvesin_C"/>
    <property type="match status" value="1"/>
</dbReference>
<name>A0ABS7CST9_9BACT</name>
<keyword evidence="3" id="KW-0378">Hydrolase</keyword>
<sequence>MKRVKLSFLLILYLLSGLNPSIAQAQKLNLKWEPRQDLNMLLPTSVRVFEANGHLLDGARVRAVYATVNLKDQNLKLRAVGSNTLRQTTAEAYKQHQGILAINGGYFSSTSSVSLLVADGEAVAPGPQGRVTRGAFGLVNGKPEVVWPYAVGPENILYTYPTPNDAAQGKPTATSLKGAQRWLANQAVGGGPVLVKAGKIRNTSKEEGFSGSHLARHPRTAIGYLNDSTILMMVVDGRQQASAGVTLDELAKMMFEVGCYEAVNLDGGGSSAMVAAGEVVNIPVDKPEGNRYSLRKNASALVLSELQPRVQQEILYFDTDSPNYTEAGLWKDSNHANYYGKTPSRLASGSQKYNKSVYTFNDIKRRRYQLASWWTVNTEANTYKAAFVLHHGTTTDTLYQNQASLSTSGRWNVFGDFILGPGDYLELLGSGNEGKLVADAVRLVAHKDSPQLPIRGDIRIGIISDLNSGLGSATYEWQVDSIMNRIPRIWQPDLVVCGGDMVAGMGVKDTATLTNMWAGFDKHIAQPLRQAKIPFAFTLGNHDGPRSYPLEQKAAAAYWNKPGNTPDLQFIDRSYFPFYYSFLKDGVFFVSWEASSAEITQENLAWLEKQFSTPEARNAKLRFVLGHMPLYSVAQERDSKGNVLDNPEKLRALLEKYKVHTYISGHHHAYYPGKRGKLELLNAGAAGTGPRGWLTLDNPPQNTITIMDIFLEQDSIAYTTYDIKTNAAKDMEQLHDRALPAAIFGVNGHLLRRDVKVTDSASGILTPLADHTGTGTITANAKSNKLIISGSYNNLEGKLTGISLYKGRNTEAGTLLQTHAFKTKNKRNGSISATFEVTEDLPELLSVGGLYLQIHTTKQPEGDFRVQLYPDHNQAPTAPAFTSHNSRNTYAVRNTEALYQIQWEKAADPDGDFVNYTYQLASDNQFKRIHWSKNTGRINSLKMQEQELYNLLGNVAEGAPVSFYHRVIATDGKHVTYGPTAVLKLMKSNEPLEDFIEVPAPKYVFAGKIEDAAGAGYGAQWDKYGKLWLADYAGSLIIKQSDGKSAPFSPLKAVSINGETYTLNPVNGIGIDADGNILIGRNRHLIKINAVTGEGMAVWEAPAGMRAITSPRVNSKGEIYAMSLFAEDQNYVLKPSATNPSTFEVVRTIALPNRILARTFDMTPDGLTLYFPNPGSPIIQKYSSKDGITYKREEDITSTAAGCNALKVSSDGSIYAAVRASGVVPSSFHFRDDKKKTMWTLPLPEVGGAEARGIGVSADGRTLIFCSWDNGGGFYKYVLQE</sequence>
<feature type="chain" id="PRO_5045089799" evidence="1">
    <location>
        <begin position="26"/>
        <end position="1281"/>
    </location>
</feature>
<dbReference type="Gene3D" id="3.60.21.10">
    <property type="match status" value="1"/>
</dbReference>
<dbReference type="PANTHER" id="PTHR40446:SF2">
    <property type="entry name" value="N-ACETYLGLUCOSAMINE-1-PHOSPHODIESTER ALPHA-N-ACETYLGLUCOSAMINIDASE"/>
    <property type="match status" value="1"/>
</dbReference>
<dbReference type="InterPro" id="IPR010895">
    <property type="entry name" value="CHRD"/>
</dbReference>
<dbReference type="SMART" id="SM00754">
    <property type="entry name" value="CHRD"/>
    <property type="match status" value="1"/>
</dbReference>
<dbReference type="InterPro" id="IPR033803">
    <property type="entry name" value="CBD-like_Golvesin-Xly"/>
</dbReference>
<keyword evidence="4" id="KW-1185">Reference proteome</keyword>
<feature type="signal peptide" evidence="1">
    <location>
        <begin position="1"/>
        <end position="25"/>
    </location>
</feature>
<dbReference type="InterPro" id="IPR011042">
    <property type="entry name" value="6-blade_b-propeller_TolB-like"/>
</dbReference>
<dbReference type="SUPFAM" id="SSF56300">
    <property type="entry name" value="Metallo-dependent phosphatases"/>
    <property type="match status" value="1"/>
</dbReference>
<protein>
    <submittedName>
        <fullName evidence="3">Phosphodiester glycosidase family protein</fullName>
    </submittedName>
</protein>
<comment type="caution">
    <text evidence="3">The sequence shown here is derived from an EMBL/GenBank/DDBJ whole genome shotgun (WGS) entry which is preliminary data.</text>
</comment>
<dbReference type="SUPFAM" id="SSF63829">
    <property type="entry name" value="Calcium-dependent phosphotriesterase"/>
    <property type="match status" value="1"/>
</dbReference>
<proteinExistence type="predicted"/>
<dbReference type="InterPro" id="IPR004843">
    <property type="entry name" value="Calcineurin-like_PHP"/>
</dbReference>
<reference evidence="3 4" key="1">
    <citation type="journal article" date="2016" name="Int. J. Syst. Evol. Microbiol.">
        <title>Pontibacter aydingkolensis sp. nov., isolated from soil of a salt lake.</title>
        <authorList>
            <person name="Osman G."/>
            <person name="Zhang T."/>
            <person name="Lou K."/>
            <person name="Gao Y."/>
            <person name="Chang W."/>
            <person name="Lin Q."/>
            <person name="Yang H.M."/>
            <person name="Huo X.D."/>
            <person name="Wang N."/>
        </authorList>
    </citation>
    <scope>NUCLEOTIDE SEQUENCE [LARGE SCALE GENOMIC DNA]</scope>
    <source>
        <strain evidence="3 4">KACC 19255</strain>
    </source>
</reference>
<dbReference type="EMBL" id="JAHYXK010000004">
    <property type="protein sequence ID" value="MBW7466898.1"/>
    <property type="molecule type" value="Genomic_DNA"/>
</dbReference>